<evidence type="ECO:0000313" key="2">
    <source>
        <dbReference type="EMBL" id="EED91402.1"/>
    </source>
</evidence>
<gene>
    <name evidence="2" type="ORF">THAPSDRAFT_5869</name>
</gene>
<dbReference type="PANTHER" id="PTHR21113">
    <property type="entry name" value="AGAP001705-PA"/>
    <property type="match status" value="1"/>
</dbReference>
<dbReference type="AlphaFoldDB" id="B8C4W5"/>
<dbReference type="RefSeq" id="XP_002291295.1">
    <property type="nucleotide sequence ID" value="XM_002291259.1"/>
</dbReference>
<reference evidence="2 3" key="2">
    <citation type="journal article" date="2008" name="Nature">
        <title>The Phaeodactylum genome reveals the evolutionary history of diatom genomes.</title>
        <authorList>
            <person name="Bowler C."/>
            <person name="Allen A.E."/>
            <person name="Badger J.H."/>
            <person name="Grimwood J."/>
            <person name="Jabbari K."/>
            <person name="Kuo A."/>
            <person name="Maheswari U."/>
            <person name="Martens C."/>
            <person name="Maumus F."/>
            <person name="Otillar R.P."/>
            <person name="Rayko E."/>
            <person name="Salamov A."/>
            <person name="Vandepoele K."/>
            <person name="Beszteri B."/>
            <person name="Gruber A."/>
            <person name="Heijde M."/>
            <person name="Katinka M."/>
            <person name="Mock T."/>
            <person name="Valentin K."/>
            <person name="Verret F."/>
            <person name="Berges J.A."/>
            <person name="Brownlee C."/>
            <person name="Cadoret J.P."/>
            <person name="Chiovitti A."/>
            <person name="Choi C.J."/>
            <person name="Coesel S."/>
            <person name="De Martino A."/>
            <person name="Detter J.C."/>
            <person name="Durkin C."/>
            <person name="Falciatore A."/>
            <person name="Fournet J."/>
            <person name="Haruta M."/>
            <person name="Huysman M.J."/>
            <person name="Jenkins B.D."/>
            <person name="Jiroutova K."/>
            <person name="Jorgensen R.E."/>
            <person name="Joubert Y."/>
            <person name="Kaplan A."/>
            <person name="Kroger N."/>
            <person name="Kroth P.G."/>
            <person name="La Roche J."/>
            <person name="Lindquist E."/>
            <person name="Lommer M."/>
            <person name="Martin-Jezequel V."/>
            <person name="Lopez P.J."/>
            <person name="Lucas S."/>
            <person name="Mangogna M."/>
            <person name="McGinnis K."/>
            <person name="Medlin L.K."/>
            <person name="Montsant A."/>
            <person name="Oudot-Le Secq M.P."/>
            <person name="Napoli C."/>
            <person name="Obornik M."/>
            <person name="Parker M.S."/>
            <person name="Petit J.L."/>
            <person name="Porcel B.M."/>
            <person name="Poulsen N."/>
            <person name="Robison M."/>
            <person name="Rychlewski L."/>
            <person name="Rynearson T.A."/>
            <person name="Schmutz J."/>
            <person name="Shapiro H."/>
            <person name="Siaut M."/>
            <person name="Stanley M."/>
            <person name="Sussman M.R."/>
            <person name="Taylor A.R."/>
            <person name="Vardi A."/>
            <person name="von Dassow P."/>
            <person name="Vyverman W."/>
            <person name="Willis A."/>
            <person name="Wyrwicz L.S."/>
            <person name="Rokhsar D.S."/>
            <person name="Weissenbach J."/>
            <person name="Armbrust E.V."/>
            <person name="Green B.R."/>
            <person name="Van de Peer Y."/>
            <person name="Grigoriev I.V."/>
        </authorList>
    </citation>
    <scope>NUCLEOTIDE SEQUENCE [LARGE SCALE GENOMIC DNA]</scope>
    <source>
        <strain evidence="2 3">CCMP1335</strain>
    </source>
</reference>
<dbReference type="PaxDb" id="35128-Thaps5869"/>
<protein>
    <submittedName>
        <fullName evidence="2">Uncharacterized protein</fullName>
    </submittedName>
</protein>
<dbReference type="PANTHER" id="PTHR21113:SF4">
    <property type="entry name" value="CHITIN-BINDING TYPE-4 DOMAIN-CONTAINING PROTEIN"/>
    <property type="match status" value="1"/>
</dbReference>
<dbReference type="HOGENOM" id="CLU_363130_0_0_1"/>
<keyword evidence="3" id="KW-1185">Reference proteome</keyword>
<sequence>MSLLTKIQSHLSPLSPTFDTQLFLTQLYEPSKIYKFDDLMTALPIVAEGIAGVQFYLGEEGDEGGWEYGLVNLAAFLAQCMKETIQYDACDENNWDMYNNQYPLSNACGQLGESAEGCVKEADPISSPLCSPSSPSPTGQSYQDYTCPSGEEHIQCPVDPNMEITATTHATWYGAPPGLFCGPKEKYPKTGFWDYAYWCDNPWNDPPESCDVYEGQKAGGFNNDEAVENRAGREDVEGCCWWGRGVIQTTGICNFGKLNFYLGARAAREGRPSRYPTIDFCKTPDAICSSEEYSELKWISGLWYWMDSVQNYNSNGWYYKTELHKFVNGGMTDDSFIDSISGIVNRGCHNPPCATGDVDGLTDRRGNFQSVLSALGLPSTGTKPSSTLPPIPSPTDNLESATASVSKSSLQQILDSLTELRPTIESNVLMYRNAYGVESLSDVYTFNAFIESLAYFAESGIGGKRFYIGSEQGSEQSSSDLRYGMVNVAAFLAQSRTESIQYNACEEFHSDDTSGKFAISNSCGQYGNEYQEMKCTDGLESGMTCPVLTDMRVEALDDGARYFDRPQFYCRPRTDEPFTGYYDARSSQINNDEAFANGSGRTDVEGCCFWGRGSLMTKGTCMLGKLNYFLGSRLNLDFCGGLGDICMRAKTNPAVVWEIGLFEWVDRIQSYSSDDWTYIDELHKFVDGGMRDATFITTVSDILTKGSPDALGRVPNSGQRWGNFNLMLRYLELKEEKPTALWAKSSSERQYDGRHTSLMLLAGGVVGGLI</sequence>
<accession>B8C4W5</accession>
<evidence type="ECO:0000313" key="3">
    <source>
        <dbReference type="Proteomes" id="UP000001449"/>
    </source>
</evidence>
<evidence type="ECO:0000256" key="1">
    <source>
        <dbReference type="SAM" id="MobiDB-lite"/>
    </source>
</evidence>
<proteinExistence type="predicted"/>
<organism evidence="2 3">
    <name type="scientific">Thalassiosira pseudonana</name>
    <name type="common">Marine diatom</name>
    <name type="synonym">Cyclotella nana</name>
    <dbReference type="NCBI Taxonomy" id="35128"/>
    <lineage>
        <taxon>Eukaryota</taxon>
        <taxon>Sar</taxon>
        <taxon>Stramenopiles</taxon>
        <taxon>Ochrophyta</taxon>
        <taxon>Bacillariophyta</taxon>
        <taxon>Coscinodiscophyceae</taxon>
        <taxon>Thalassiosirophycidae</taxon>
        <taxon>Thalassiosirales</taxon>
        <taxon>Thalassiosiraceae</taxon>
        <taxon>Thalassiosira</taxon>
    </lineage>
</organism>
<dbReference type="InterPro" id="IPR023346">
    <property type="entry name" value="Lysozyme-like_dom_sf"/>
</dbReference>
<feature type="region of interest" description="Disordered" evidence="1">
    <location>
        <begin position="377"/>
        <end position="400"/>
    </location>
</feature>
<dbReference type="GeneID" id="7448360"/>
<name>B8C4W5_THAPS</name>
<reference evidence="2 3" key="1">
    <citation type="journal article" date="2004" name="Science">
        <title>The genome of the diatom Thalassiosira pseudonana: ecology, evolution, and metabolism.</title>
        <authorList>
            <person name="Armbrust E.V."/>
            <person name="Berges J.A."/>
            <person name="Bowler C."/>
            <person name="Green B.R."/>
            <person name="Martinez D."/>
            <person name="Putnam N.H."/>
            <person name="Zhou S."/>
            <person name="Allen A.E."/>
            <person name="Apt K.E."/>
            <person name="Bechner M."/>
            <person name="Brzezinski M.A."/>
            <person name="Chaal B.K."/>
            <person name="Chiovitti A."/>
            <person name="Davis A.K."/>
            <person name="Demarest M.S."/>
            <person name="Detter J.C."/>
            <person name="Glavina T."/>
            <person name="Goodstein D."/>
            <person name="Hadi M.Z."/>
            <person name="Hellsten U."/>
            <person name="Hildebrand M."/>
            <person name="Jenkins B.D."/>
            <person name="Jurka J."/>
            <person name="Kapitonov V.V."/>
            <person name="Kroger N."/>
            <person name="Lau W.W."/>
            <person name="Lane T.W."/>
            <person name="Larimer F.W."/>
            <person name="Lippmeier J.C."/>
            <person name="Lucas S."/>
            <person name="Medina M."/>
            <person name="Montsant A."/>
            <person name="Obornik M."/>
            <person name="Parker M.S."/>
            <person name="Palenik B."/>
            <person name="Pazour G.J."/>
            <person name="Richardson P.M."/>
            <person name="Rynearson T.A."/>
            <person name="Saito M.A."/>
            <person name="Schwartz D.C."/>
            <person name="Thamatrakoln K."/>
            <person name="Valentin K."/>
            <person name="Vardi A."/>
            <person name="Wilkerson F.P."/>
            <person name="Rokhsar D.S."/>
        </authorList>
    </citation>
    <scope>NUCLEOTIDE SEQUENCE [LARGE SCALE GENOMIC DNA]</scope>
    <source>
        <strain evidence="2 3">CCMP1335</strain>
    </source>
</reference>
<dbReference type="KEGG" id="tps:THAPSDRAFT_5869"/>
<dbReference type="InParanoid" id="B8C4W5"/>
<dbReference type="Proteomes" id="UP000001449">
    <property type="component" value="Chromosome 6"/>
</dbReference>
<dbReference type="SUPFAM" id="SSF53955">
    <property type="entry name" value="Lysozyme-like"/>
    <property type="match status" value="1"/>
</dbReference>
<dbReference type="Gene3D" id="1.10.530.10">
    <property type="match status" value="1"/>
</dbReference>
<dbReference type="EMBL" id="CM000643">
    <property type="protein sequence ID" value="EED91402.1"/>
    <property type="molecule type" value="Genomic_DNA"/>
</dbReference>